<keyword evidence="2" id="KW-0812">Transmembrane</keyword>
<evidence type="ECO:0000313" key="3">
    <source>
        <dbReference type="EMBL" id="PKI57003.1"/>
    </source>
</evidence>
<feature type="region of interest" description="Disordered" evidence="1">
    <location>
        <begin position="18"/>
        <end position="41"/>
    </location>
</feature>
<feature type="compositionally biased region" description="Basic and acidic residues" evidence="1">
    <location>
        <begin position="26"/>
        <end position="35"/>
    </location>
</feature>
<gene>
    <name evidence="3" type="ORF">CRG98_022609</name>
</gene>
<sequence>MAGTTHFEVREPLVVRKGHGTHGHASQRDGRESRCPSRTHGSSFAPKFVAPYILLSLTVIITCIRDGKARDLDVRDPKRSNVSRETHGHPLCKGGRELSVVVCIMSVLSVFFCFILAYDDLLRFGPEPIGYALHGVQRPKSPNTRSNASSLTERVQPVCGMGSSLDSPLHSEYGLCGRQFGLGV</sequence>
<keyword evidence="2" id="KW-1133">Transmembrane helix</keyword>
<feature type="transmembrane region" description="Helical" evidence="2">
    <location>
        <begin position="98"/>
        <end position="118"/>
    </location>
</feature>
<reference evidence="3 4" key="1">
    <citation type="submission" date="2017-11" db="EMBL/GenBank/DDBJ databases">
        <title>De-novo sequencing of pomegranate (Punica granatum L.) genome.</title>
        <authorList>
            <person name="Akparov Z."/>
            <person name="Amiraslanov A."/>
            <person name="Hajiyeva S."/>
            <person name="Abbasov M."/>
            <person name="Kaur K."/>
            <person name="Hamwieh A."/>
            <person name="Solovyev V."/>
            <person name="Salamov A."/>
            <person name="Braich B."/>
            <person name="Kosarev P."/>
            <person name="Mahmoud A."/>
            <person name="Hajiyev E."/>
            <person name="Babayeva S."/>
            <person name="Izzatullayeva V."/>
            <person name="Mammadov A."/>
            <person name="Mammadov A."/>
            <person name="Sharifova S."/>
            <person name="Ojaghi J."/>
            <person name="Eynullazada K."/>
            <person name="Bayramov B."/>
            <person name="Abdulazimova A."/>
            <person name="Shahmuradov I."/>
        </authorList>
    </citation>
    <scope>NUCLEOTIDE SEQUENCE [LARGE SCALE GENOMIC DNA]</scope>
    <source>
        <strain evidence="4">cv. AG2017</strain>
        <tissue evidence="3">Leaf</tissue>
    </source>
</reference>
<dbReference type="EMBL" id="PGOL01001542">
    <property type="protein sequence ID" value="PKI57003.1"/>
    <property type="molecule type" value="Genomic_DNA"/>
</dbReference>
<evidence type="ECO:0000313" key="4">
    <source>
        <dbReference type="Proteomes" id="UP000233551"/>
    </source>
</evidence>
<dbReference type="AlphaFoldDB" id="A0A2I0JM44"/>
<keyword evidence="4" id="KW-1185">Reference proteome</keyword>
<organism evidence="3 4">
    <name type="scientific">Punica granatum</name>
    <name type="common">Pomegranate</name>
    <dbReference type="NCBI Taxonomy" id="22663"/>
    <lineage>
        <taxon>Eukaryota</taxon>
        <taxon>Viridiplantae</taxon>
        <taxon>Streptophyta</taxon>
        <taxon>Embryophyta</taxon>
        <taxon>Tracheophyta</taxon>
        <taxon>Spermatophyta</taxon>
        <taxon>Magnoliopsida</taxon>
        <taxon>eudicotyledons</taxon>
        <taxon>Gunneridae</taxon>
        <taxon>Pentapetalae</taxon>
        <taxon>rosids</taxon>
        <taxon>malvids</taxon>
        <taxon>Myrtales</taxon>
        <taxon>Lythraceae</taxon>
        <taxon>Punica</taxon>
    </lineage>
</organism>
<proteinExistence type="predicted"/>
<evidence type="ECO:0000256" key="1">
    <source>
        <dbReference type="SAM" id="MobiDB-lite"/>
    </source>
</evidence>
<accession>A0A2I0JM44</accession>
<dbReference type="Proteomes" id="UP000233551">
    <property type="component" value="Unassembled WGS sequence"/>
</dbReference>
<comment type="caution">
    <text evidence="3">The sequence shown here is derived from an EMBL/GenBank/DDBJ whole genome shotgun (WGS) entry which is preliminary data.</text>
</comment>
<keyword evidence="2" id="KW-0472">Membrane</keyword>
<protein>
    <submittedName>
        <fullName evidence="3">Uncharacterized protein</fullName>
    </submittedName>
</protein>
<evidence type="ECO:0000256" key="2">
    <source>
        <dbReference type="SAM" id="Phobius"/>
    </source>
</evidence>
<name>A0A2I0JM44_PUNGR</name>